<evidence type="ECO:0000313" key="1">
    <source>
        <dbReference type="EMBL" id="MBC2396414.1"/>
    </source>
</evidence>
<organism evidence="1 2">
    <name type="scientific">Clostridium tetanomorphum</name>
    <dbReference type="NCBI Taxonomy" id="1553"/>
    <lineage>
        <taxon>Bacteria</taxon>
        <taxon>Bacillati</taxon>
        <taxon>Bacillota</taxon>
        <taxon>Clostridia</taxon>
        <taxon>Eubacteriales</taxon>
        <taxon>Clostridiaceae</taxon>
        <taxon>Clostridium</taxon>
    </lineage>
</organism>
<gene>
    <name evidence="1" type="ORF">HGG79_01295</name>
</gene>
<dbReference type="Pfam" id="PF13692">
    <property type="entry name" value="Glyco_trans_1_4"/>
    <property type="match status" value="1"/>
</dbReference>
<dbReference type="PANTHER" id="PTHR12526:SF622">
    <property type="entry name" value="GLYCOSYLTRANSFERASE (GROUP I)"/>
    <property type="match status" value="1"/>
</dbReference>
<accession>A0A923IZA0</accession>
<reference evidence="1 2" key="1">
    <citation type="submission" date="2020-04" db="EMBL/GenBank/DDBJ databases">
        <title>Genomic insights into acetone-butanol-ethanol (ABE) fermentation by sequencing solventogenic clostridia strains.</title>
        <authorList>
            <person name="Brown S."/>
        </authorList>
    </citation>
    <scope>NUCLEOTIDE SEQUENCE [LARGE SCALE GENOMIC DNA]</scope>
    <source>
        <strain evidence="1 2">DJ011</strain>
    </source>
</reference>
<dbReference type="SUPFAM" id="SSF53756">
    <property type="entry name" value="UDP-Glycosyltransferase/glycogen phosphorylase"/>
    <property type="match status" value="1"/>
</dbReference>
<comment type="caution">
    <text evidence="1">The sequence shown here is derived from an EMBL/GenBank/DDBJ whole genome shotgun (WGS) entry which is preliminary data.</text>
</comment>
<dbReference type="EMBL" id="JAAZWO010000001">
    <property type="protein sequence ID" value="MBC2396414.1"/>
    <property type="molecule type" value="Genomic_DNA"/>
</dbReference>
<dbReference type="RefSeq" id="WP_035148731.1">
    <property type="nucleotide sequence ID" value="NZ_JAAZWO010000001.1"/>
</dbReference>
<dbReference type="Gene3D" id="3.40.50.2000">
    <property type="entry name" value="Glycogen Phosphorylase B"/>
    <property type="match status" value="1"/>
</dbReference>
<proteinExistence type="predicted"/>
<evidence type="ECO:0000313" key="2">
    <source>
        <dbReference type="Proteomes" id="UP000563151"/>
    </source>
</evidence>
<sequence length="332" mass="39164">MPTIIYPSPVDFRWMYQRPQQLLYQMSLLGYLCIFINPAMHIKQSSPVEKINDNLFIVVRECNINFDILPRPIILVESYPPQYKANKTIPRDISIFDCLDYPGEQFEHWKSNFDEISSESDIILCSADKLYEYQEKFKDKCHIVKNGADFQYFKRAETIPKNEVKQIGFIGSVAPWLDYEIIDYIAKTNEDKKFIFIGDFYEIGDPIKRNNIVYLGRKDYFTLIDDMAKMDLFIMPFKVTTMTNCVSPIKLFEYLSTGKPIISTPIHEVKSLDRSFVYVANDKEEFSNLIELALEEKNKKIGRQVYAYFNSWRFRAEKIDEIIKTVCKEKYI</sequence>
<keyword evidence="2" id="KW-1185">Reference proteome</keyword>
<name>A0A923IZA0_CLOTT</name>
<dbReference type="PANTHER" id="PTHR12526">
    <property type="entry name" value="GLYCOSYLTRANSFERASE"/>
    <property type="match status" value="1"/>
</dbReference>
<dbReference type="AlphaFoldDB" id="A0A923IZA0"/>
<dbReference type="Proteomes" id="UP000563151">
    <property type="component" value="Unassembled WGS sequence"/>
</dbReference>
<protein>
    <submittedName>
        <fullName evidence="1">Glycosyltransferase family 1 protein</fullName>
    </submittedName>
</protein>